<name>A0ACC1JLM4_9FUNG</name>
<dbReference type="Proteomes" id="UP001140234">
    <property type="component" value="Unassembled WGS sequence"/>
</dbReference>
<evidence type="ECO:0000313" key="2">
    <source>
        <dbReference type="Proteomes" id="UP001140234"/>
    </source>
</evidence>
<protein>
    <submittedName>
        <fullName evidence="1">Uncharacterized protein</fullName>
    </submittedName>
</protein>
<proteinExistence type="predicted"/>
<sequence length="300" mass="32940">FLWEARADVYVPPGDGGWSSGIPFMPLIHAQARGDGATRPVRALADYPEFRQLHSALHEWSAGLVPAEDMARESCAPARGVEHVGLLEHRRHAMRLRYFSLRCQFTSTLHLLHFANRPSLVDPGRQPRRKFGLVAAFEAVTVSDDEQALRSTMARTLAELHNDGLLAYDIADESWAVCLREAYALLDHLEANSDIPAERLDPAAALSLLTSCTVFIRHVRMCRARTARGGTAAPDASVPGVDPGRQLAAHHGDAVQAARATAALGRMWAVLQAVGRVWRVQDAENVLRAMHIDEVIGMAR</sequence>
<gene>
    <name evidence="1" type="ORF">IWQ57_005814</name>
</gene>
<reference evidence="1" key="1">
    <citation type="submission" date="2022-07" db="EMBL/GenBank/DDBJ databases">
        <title>Phylogenomic reconstructions and comparative analyses of Kickxellomycotina fungi.</title>
        <authorList>
            <person name="Reynolds N.K."/>
            <person name="Stajich J.E."/>
            <person name="Barry K."/>
            <person name="Grigoriev I.V."/>
            <person name="Crous P."/>
            <person name="Smith M.E."/>
        </authorList>
    </citation>
    <scope>NUCLEOTIDE SEQUENCE</scope>
    <source>
        <strain evidence="1">CBS 109366</strain>
    </source>
</reference>
<comment type="caution">
    <text evidence="1">The sequence shown here is derived from an EMBL/GenBank/DDBJ whole genome shotgun (WGS) entry which is preliminary data.</text>
</comment>
<keyword evidence="2" id="KW-1185">Reference proteome</keyword>
<accession>A0ACC1JLM4</accession>
<feature type="non-terminal residue" evidence="1">
    <location>
        <position position="1"/>
    </location>
</feature>
<evidence type="ECO:0000313" key="1">
    <source>
        <dbReference type="EMBL" id="KAJ2762376.1"/>
    </source>
</evidence>
<organism evidence="1 2">
    <name type="scientific">Coemansia nantahalensis</name>
    <dbReference type="NCBI Taxonomy" id="2789366"/>
    <lineage>
        <taxon>Eukaryota</taxon>
        <taxon>Fungi</taxon>
        <taxon>Fungi incertae sedis</taxon>
        <taxon>Zoopagomycota</taxon>
        <taxon>Kickxellomycotina</taxon>
        <taxon>Kickxellomycetes</taxon>
        <taxon>Kickxellales</taxon>
        <taxon>Kickxellaceae</taxon>
        <taxon>Coemansia</taxon>
    </lineage>
</organism>
<dbReference type="EMBL" id="JANBUJ010002992">
    <property type="protein sequence ID" value="KAJ2762376.1"/>
    <property type="molecule type" value="Genomic_DNA"/>
</dbReference>